<evidence type="ECO:0000256" key="4">
    <source>
        <dbReference type="ARBA" id="ARBA00022692"/>
    </source>
</evidence>
<dbReference type="RefSeq" id="WP_106164439.1">
    <property type="nucleotide sequence ID" value="NZ_PVUF01000009.1"/>
</dbReference>
<keyword evidence="3" id="KW-1003">Cell membrane</keyword>
<dbReference type="AlphaFoldDB" id="A0A2T1AEG7"/>
<dbReference type="GO" id="GO:0005886">
    <property type="term" value="C:plasma membrane"/>
    <property type="evidence" value="ECO:0007669"/>
    <property type="project" value="UniProtKB-SubCell"/>
</dbReference>
<dbReference type="OrthoDB" id="7066776at2"/>
<evidence type="ECO:0000256" key="6">
    <source>
        <dbReference type="ARBA" id="ARBA00023136"/>
    </source>
</evidence>
<organism evidence="9 10">
    <name type="scientific">Tritonibacter scottomollicae</name>
    <name type="common">Epibacterium scottomollicae</name>
    <dbReference type="NCBI Taxonomy" id="483013"/>
    <lineage>
        <taxon>Bacteria</taxon>
        <taxon>Pseudomonadati</taxon>
        <taxon>Pseudomonadota</taxon>
        <taxon>Alphaproteobacteria</taxon>
        <taxon>Rhodobacterales</taxon>
        <taxon>Paracoccaceae</taxon>
        <taxon>Tritonibacter</taxon>
    </lineage>
</organism>
<name>A0A2T1AEG7_TRISK</name>
<feature type="transmembrane region" description="Helical" evidence="7">
    <location>
        <begin position="389"/>
        <end position="413"/>
    </location>
</feature>
<feature type="transmembrane region" description="Helical" evidence="7">
    <location>
        <begin position="291"/>
        <end position="312"/>
    </location>
</feature>
<evidence type="ECO:0000313" key="10">
    <source>
        <dbReference type="Proteomes" id="UP000237718"/>
    </source>
</evidence>
<keyword evidence="6 7" id="KW-0472">Membrane</keyword>
<protein>
    <submittedName>
        <fullName evidence="9">Thiamine transport system permease protein</fullName>
    </submittedName>
</protein>
<evidence type="ECO:0000256" key="3">
    <source>
        <dbReference type="ARBA" id="ARBA00022475"/>
    </source>
</evidence>
<sequence>MALRAQPVTLRPVATWPGTCAALGVALLVLGTLTAVALRAEGPAGLGPADWSALRFTLLQASLSALFSIGLAVPVARAMARRRFFGRRVLITLLGAPFILPVIVAILGLLAVFGRSGWVSDLLALFGFAPVQIYGLHGVVIAHVFFNLPLATRLILQGWQEIPAERFRLTAQLNAGPRAMWRLLEAPMLRQVLPGATAVVFAICLSSFAVALTLGGGPKSTTLELAIYQAFHFDFDLGRAAMLSGVQLGLTVIAALLALRVPPGDGFGGGLDRAVSRWDGRGIGSRLLDSLWISLAALFLILPLLAVLVAGVPGLMSLPSSVWSATWVSLQVAALSTTLLLLIALPLSASIALGRKALGEVAGILGLAASPLVIGTGLFVLVYPIADPFALALPVTAVVNMVMALPFALRILIPRVRQVMQQNSRLALALDMRGTAFWWQVLLPRCRAQIGFAAGLTAALSLGDLGVIALFADPEVATLPLQVYRLMGAYRMEAAQGAALLLFILSMAAFWLLDRGGRFHAEA</sequence>
<evidence type="ECO:0000256" key="7">
    <source>
        <dbReference type="SAM" id="Phobius"/>
    </source>
</evidence>
<comment type="subcellular location">
    <subcellularLocation>
        <location evidence="1">Cell membrane</location>
        <topology evidence="1">Multi-pass membrane protein</topology>
    </subcellularLocation>
</comment>
<evidence type="ECO:0000313" key="9">
    <source>
        <dbReference type="EMBL" id="PRZ46738.1"/>
    </source>
</evidence>
<accession>A0A2T1AEG7</accession>
<feature type="transmembrane region" description="Helical" evidence="7">
    <location>
        <begin position="237"/>
        <end position="259"/>
    </location>
</feature>
<feature type="transmembrane region" description="Helical" evidence="7">
    <location>
        <begin position="450"/>
        <end position="472"/>
    </location>
</feature>
<feature type="transmembrane region" description="Helical" evidence="7">
    <location>
        <begin position="58"/>
        <end position="77"/>
    </location>
</feature>
<keyword evidence="4 7" id="KW-0812">Transmembrane</keyword>
<dbReference type="PANTHER" id="PTHR30183:SF9">
    <property type="entry name" value="THIAMINE TRANSPORT SYSTEM PERMEASE PROTEIN THIP"/>
    <property type="match status" value="1"/>
</dbReference>
<dbReference type="SUPFAM" id="SSF161098">
    <property type="entry name" value="MetI-like"/>
    <property type="match status" value="2"/>
</dbReference>
<dbReference type="InterPro" id="IPR035906">
    <property type="entry name" value="MetI-like_sf"/>
</dbReference>
<evidence type="ECO:0000259" key="8">
    <source>
        <dbReference type="PROSITE" id="PS50928"/>
    </source>
</evidence>
<dbReference type="CDD" id="cd06261">
    <property type="entry name" value="TM_PBP2"/>
    <property type="match status" value="1"/>
</dbReference>
<feature type="transmembrane region" description="Helical" evidence="7">
    <location>
        <begin position="332"/>
        <end position="354"/>
    </location>
</feature>
<dbReference type="Gene3D" id="1.10.3720.10">
    <property type="entry name" value="MetI-like"/>
    <property type="match status" value="2"/>
</dbReference>
<dbReference type="PANTHER" id="PTHR30183">
    <property type="entry name" value="MOLYBDENUM TRANSPORT SYSTEM PERMEASE PROTEIN MODB"/>
    <property type="match status" value="1"/>
</dbReference>
<feature type="domain" description="ABC transmembrane type-1" evidence="8">
    <location>
        <begin position="326"/>
        <end position="513"/>
    </location>
</feature>
<reference evidence="9 10" key="1">
    <citation type="submission" date="2018-03" db="EMBL/GenBank/DDBJ databases">
        <title>Genomic Encyclopedia of Archaeal and Bacterial Type Strains, Phase II (KMG-II): from individual species to whole genera.</title>
        <authorList>
            <person name="Goeker M."/>
        </authorList>
    </citation>
    <scope>NUCLEOTIDE SEQUENCE [LARGE SCALE GENOMIC DNA]</scope>
    <source>
        <strain evidence="9 10">DSM 25328</strain>
    </source>
</reference>
<feature type="transmembrane region" description="Helical" evidence="7">
    <location>
        <begin position="192"/>
        <end position="217"/>
    </location>
</feature>
<keyword evidence="2" id="KW-0813">Transport</keyword>
<gene>
    <name evidence="9" type="ORF">CLV89_109154</name>
</gene>
<evidence type="ECO:0000256" key="5">
    <source>
        <dbReference type="ARBA" id="ARBA00022989"/>
    </source>
</evidence>
<feature type="domain" description="ABC transmembrane type-1" evidence="8">
    <location>
        <begin position="54"/>
        <end position="258"/>
    </location>
</feature>
<dbReference type="GO" id="GO:0055085">
    <property type="term" value="P:transmembrane transport"/>
    <property type="evidence" value="ECO:0007669"/>
    <property type="project" value="InterPro"/>
</dbReference>
<feature type="transmembrane region" description="Helical" evidence="7">
    <location>
        <begin position="89"/>
        <end position="113"/>
    </location>
</feature>
<feature type="transmembrane region" description="Helical" evidence="7">
    <location>
        <begin position="361"/>
        <end position="383"/>
    </location>
</feature>
<dbReference type="EMBL" id="PVUF01000009">
    <property type="protein sequence ID" value="PRZ46738.1"/>
    <property type="molecule type" value="Genomic_DNA"/>
</dbReference>
<comment type="caution">
    <text evidence="9">The sequence shown here is derived from an EMBL/GenBank/DDBJ whole genome shotgun (WGS) entry which is preliminary data.</text>
</comment>
<dbReference type="InterPro" id="IPR000515">
    <property type="entry name" value="MetI-like"/>
</dbReference>
<feature type="transmembrane region" description="Helical" evidence="7">
    <location>
        <begin position="20"/>
        <end position="38"/>
    </location>
</feature>
<dbReference type="Proteomes" id="UP000237718">
    <property type="component" value="Unassembled WGS sequence"/>
</dbReference>
<feature type="transmembrane region" description="Helical" evidence="7">
    <location>
        <begin position="133"/>
        <end position="156"/>
    </location>
</feature>
<keyword evidence="5 7" id="KW-1133">Transmembrane helix</keyword>
<proteinExistence type="predicted"/>
<feature type="transmembrane region" description="Helical" evidence="7">
    <location>
        <begin position="494"/>
        <end position="513"/>
    </location>
</feature>
<evidence type="ECO:0000256" key="2">
    <source>
        <dbReference type="ARBA" id="ARBA00022448"/>
    </source>
</evidence>
<dbReference type="PROSITE" id="PS50928">
    <property type="entry name" value="ABC_TM1"/>
    <property type="match status" value="2"/>
</dbReference>
<evidence type="ECO:0000256" key="1">
    <source>
        <dbReference type="ARBA" id="ARBA00004651"/>
    </source>
</evidence>